<proteinExistence type="predicted"/>
<protein>
    <submittedName>
        <fullName evidence="1">RCG52379, isoform CRA_b</fullName>
    </submittedName>
</protein>
<accession>A6K0K0</accession>
<evidence type="ECO:0000313" key="1">
    <source>
        <dbReference type="EMBL" id="EDL88218.1"/>
    </source>
</evidence>
<evidence type="ECO:0000313" key="2">
    <source>
        <dbReference type="Proteomes" id="UP000234681"/>
    </source>
</evidence>
<feature type="non-terminal residue" evidence="1">
    <location>
        <position position="37"/>
    </location>
</feature>
<reference evidence="1 2" key="1">
    <citation type="submission" date="2005-09" db="EMBL/GenBank/DDBJ databases">
        <authorList>
            <person name="Mural R.J."/>
            <person name="Li P.W."/>
            <person name="Adams M.D."/>
            <person name="Amanatides P.G."/>
            <person name="Baden-Tillson H."/>
            <person name="Barnstead M."/>
            <person name="Chin S.H."/>
            <person name="Dew I."/>
            <person name="Evans C.A."/>
            <person name="Ferriera S."/>
            <person name="Flanigan M."/>
            <person name="Fosler C."/>
            <person name="Glodek A."/>
            <person name="Gu Z."/>
            <person name="Holt R.A."/>
            <person name="Jennings D."/>
            <person name="Kraft C.L."/>
            <person name="Lu F."/>
            <person name="Nguyen T."/>
            <person name="Nusskern D.R."/>
            <person name="Pfannkoch C.M."/>
            <person name="Sitter C."/>
            <person name="Sutton G.G."/>
            <person name="Venter J.C."/>
            <person name="Wang Z."/>
            <person name="Woodage T."/>
            <person name="Zheng X.H."/>
            <person name="Zhong F."/>
        </authorList>
    </citation>
    <scope>NUCLEOTIDE SEQUENCE [LARGE SCALE GENOMIC DNA]</scope>
    <source>
        <strain>BN</strain>
        <strain evidence="2">Sprague-Dawley</strain>
    </source>
</reference>
<gene>
    <name evidence="1" type="ORF">rCG_52379</name>
</gene>
<dbReference type="Proteomes" id="UP000234681">
    <property type="component" value="Chromosome 4"/>
</dbReference>
<organism evidence="1 2">
    <name type="scientific">Rattus norvegicus</name>
    <name type="common">Rat</name>
    <dbReference type="NCBI Taxonomy" id="10116"/>
    <lineage>
        <taxon>Eukaryota</taxon>
        <taxon>Metazoa</taxon>
        <taxon>Chordata</taxon>
        <taxon>Craniata</taxon>
        <taxon>Vertebrata</taxon>
        <taxon>Euteleostomi</taxon>
        <taxon>Mammalia</taxon>
        <taxon>Eutheria</taxon>
        <taxon>Euarchontoglires</taxon>
        <taxon>Glires</taxon>
        <taxon>Rodentia</taxon>
        <taxon>Myomorpha</taxon>
        <taxon>Muroidea</taxon>
        <taxon>Muridae</taxon>
        <taxon>Murinae</taxon>
        <taxon>Rattus</taxon>
    </lineage>
</organism>
<name>A6K0K0_RAT</name>
<dbReference type="EMBL" id="CH474011">
    <property type="protein sequence ID" value="EDL88218.1"/>
    <property type="molecule type" value="Genomic_DNA"/>
</dbReference>
<sequence length="37" mass="4283">MSVYVCTNDLTVQELSYIWAMNSYYVNALVSSFFHSV</sequence>
<dbReference type="AlphaFoldDB" id="A6K0K0"/>